<dbReference type="PANTHER" id="PTHR20881:SF0">
    <property type="entry name" value="3-METHYL-2-OXOBUTANOATE HYDROXYMETHYLTRANSFERASE"/>
    <property type="match status" value="1"/>
</dbReference>
<feature type="binding site" evidence="7 9">
    <location>
        <begin position="45"/>
        <end position="46"/>
    </location>
    <ligand>
        <name>3-methyl-2-oxobutanoate</name>
        <dbReference type="ChEBI" id="CHEBI:11851"/>
    </ligand>
</feature>
<feature type="binding site" evidence="7 10">
    <location>
        <position position="84"/>
    </location>
    <ligand>
        <name>Mg(2+)</name>
        <dbReference type="ChEBI" id="CHEBI:18420"/>
    </ligand>
</feature>
<protein>
    <recommendedName>
        <fullName evidence="7">3-methyl-2-oxobutanoate hydroxymethyltransferase</fullName>
        <ecNumber evidence="7">2.1.2.11</ecNumber>
    </recommendedName>
    <alternativeName>
        <fullName evidence="7">Ketopantoate hydroxymethyltransferase</fullName>
        <shortName evidence="7">KPHMT</shortName>
    </alternativeName>
</protein>
<feature type="binding site" evidence="7 10">
    <location>
        <position position="45"/>
    </location>
    <ligand>
        <name>Mg(2+)</name>
        <dbReference type="ChEBI" id="CHEBI:18420"/>
    </ligand>
</feature>
<dbReference type="InterPro" id="IPR003700">
    <property type="entry name" value="Pantoate_hydroxy_MeTrfase"/>
</dbReference>
<comment type="cofactor">
    <cofactor evidence="7 10">
        <name>Mg(2+)</name>
        <dbReference type="ChEBI" id="CHEBI:18420"/>
    </cofactor>
    <text evidence="7 10">Binds 1 Mg(2+) ion per subunit.</text>
</comment>
<evidence type="ECO:0000313" key="12">
    <source>
        <dbReference type="Proteomes" id="UP000236655"/>
    </source>
</evidence>
<dbReference type="Pfam" id="PF02548">
    <property type="entry name" value="Pantoate_transf"/>
    <property type="match status" value="1"/>
</dbReference>
<dbReference type="NCBIfam" id="NF001452">
    <property type="entry name" value="PRK00311.1"/>
    <property type="match status" value="1"/>
</dbReference>
<dbReference type="FunFam" id="3.20.20.60:FF:000003">
    <property type="entry name" value="3-methyl-2-oxobutanoate hydroxymethyltransferase"/>
    <property type="match status" value="1"/>
</dbReference>
<dbReference type="AlphaFoldDB" id="A0A2I7N6P1"/>
<evidence type="ECO:0000256" key="8">
    <source>
        <dbReference type="PIRSR" id="PIRSR000388-1"/>
    </source>
</evidence>
<evidence type="ECO:0000313" key="11">
    <source>
        <dbReference type="EMBL" id="AUR52124.1"/>
    </source>
</evidence>
<comment type="function">
    <text evidence="6 7">Catalyzes the reversible reaction in which hydroxymethyl group from 5,10-methylenetetrahydrofolate is transferred onto alpha-ketoisovalerate to form ketopantoate.</text>
</comment>
<evidence type="ECO:0000256" key="9">
    <source>
        <dbReference type="PIRSR" id="PIRSR000388-2"/>
    </source>
</evidence>
<evidence type="ECO:0000256" key="4">
    <source>
        <dbReference type="ARBA" id="ARBA00022655"/>
    </source>
</evidence>
<sequence length="270" mass="29396">MHKFSINDFAKYKLNQQKITMVTAYDYISAQILELSGIDTILVGDSLGMVIQGEANTINVTLENIVYHTKAVRKGASNSFIIADMPYLSYHFTPSETIKNAAQLICHGGANAVKLEINHLAAIEHIEALIAAQIPVIGHIGMTPQSINMFGGFKLQGKTEIEAEHITEMAIKVEAARASAIVLECIPEDLAAKITAMLTIPTIGIGAGNNCDGQVLVFHDLLGLNPNPPKFARKYCNTQQLMLDSLSEFANDVKNGRFPNSQHSFKGKSK</sequence>
<dbReference type="KEGG" id="nba:CUN60_07350"/>
<evidence type="ECO:0000256" key="7">
    <source>
        <dbReference type="HAMAP-Rule" id="MF_00156"/>
    </source>
</evidence>
<dbReference type="EMBL" id="CP024847">
    <property type="protein sequence ID" value="AUR52124.1"/>
    <property type="molecule type" value="Genomic_DNA"/>
</dbReference>
<accession>A0A2I7N6P1</accession>
<comment type="subunit">
    <text evidence="3 7">Homodecamer; pentamer of dimers.</text>
</comment>
<feature type="binding site" evidence="7 9">
    <location>
        <position position="84"/>
    </location>
    <ligand>
        <name>3-methyl-2-oxobutanoate</name>
        <dbReference type="ChEBI" id="CHEBI:11851"/>
    </ligand>
</feature>
<keyword evidence="7 10" id="KW-0460">Magnesium</keyword>
<feature type="binding site" evidence="7 9">
    <location>
        <position position="114"/>
    </location>
    <ligand>
        <name>3-methyl-2-oxobutanoate</name>
        <dbReference type="ChEBI" id="CHEBI:11851"/>
    </ligand>
</feature>
<dbReference type="UniPathway" id="UPA00028">
    <property type="reaction ID" value="UER00003"/>
</dbReference>
<feature type="active site" description="Proton acceptor" evidence="7 8">
    <location>
        <position position="184"/>
    </location>
</feature>
<keyword evidence="4 7" id="KW-0566">Pantothenate biosynthesis</keyword>
<dbReference type="RefSeq" id="WP_102951420.1">
    <property type="nucleotide sequence ID" value="NZ_CP024847.1"/>
</dbReference>
<comment type="similarity">
    <text evidence="2 7">Belongs to the PanB family.</text>
</comment>
<keyword evidence="12" id="KW-1185">Reference proteome</keyword>
<evidence type="ECO:0000256" key="1">
    <source>
        <dbReference type="ARBA" id="ARBA00005033"/>
    </source>
</evidence>
<name>A0A2I7N6P1_9NEIS</name>
<keyword evidence="7 10" id="KW-0479">Metal-binding</keyword>
<gene>
    <name evidence="7 11" type="primary">panB</name>
    <name evidence="11" type="ORF">CUN60_07350</name>
</gene>
<comment type="subcellular location">
    <subcellularLocation>
        <location evidence="7">Cytoplasm</location>
    </subcellularLocation>
</comment>
<evidence type="ECO:0000256" key="6">
    <source>
        <dbReference type="ARBA" id="ARBA00056497"/>
    </source>
</evidence>
<dbReference type="CDD" id="cd06557">
    <property type="entry name" value="KPHMT-like"/>
    <property type="match status" value="1"/>
</dbReference>
<evidence type="ECO:0000256" key="10">
    <source>
        <dbReference type="PIRSR" id="PIRSR000388-3"/>
    </source>
</evidence>
<reference evidence="12" key="1">
    <citation type="submission" date="2017-11" db="EMBL/GenBank/DDBJ databases">
        <authorList>
            <person name="Chan K.G."/>
            <person name="Lee L.S."/>
        </authorList>
    </citation>
    <scope>NUCLEOTIDE SEQUENCE [LARGE SCALE GENOMIC DNA]</scope>
    <source>
        <strain evidence="12">DSM 100970</strain>
    </source>
</reference>
<proteinExistence type="inferred from homology"/>
<dbReference type="EC" id="2.1.2.11" evidence="7"/>
<dbReference type="GO" id="GO:0005737">
    <property type="term" value="C:cytoplasm"/>
    <property type="evidence" value="ECO:0007669"/>
    <property type="project" value="UniProtKB-SubCell"/>
</dbReference>
<dbReference type="PIRSF" id="PIRSF000388">
    <property type="entry name" value="Pantoate_hydroxy_MeTrfase"/>
    <property type="match status" value="1"/>
</dbReference>
<comment type="catalytic activity">
    <reaction evidence="7">
        <text>(6R)-5,10-methylene-5,6,7,8-tetrahydrofolate + 3-methyl-2-oxobutanoate + H2O = 2-dehydropantoate + (6S)-5,6,7,8-tetrahydrofolate</text>
        <dbReference type="Rhea" id="RHEA:11824"/>
        <dbReference type="ChEBI" id="CHEBI:11561"/>
        <dbReference type="ChEBI" id="CHEBI:11851"/>
        <dbReference type="ChEBI" id="CHEBI:15377"/>
        <dbReference type="ChEBI" id="CHEBI:15636"/>
        <dbReference type="ChEBI" id="CHEBI:57453"/>
        <dbReference type="EC" id="2.1.2.11"/>
    </reaction>
</comment>
<dbReference type="GO" id="GO:0032259">
    <property type="term" value="P:methylation"/>
    <property type="evidence" value="ECO:0007669"/>
    <property type="project" value="UniProtKB-KW"/>
</dbReference>
<dbReference type="NCBIfam" id="TIGR00222">
    <property type="entry name" value="panB"/>
    <property type="match status" value="1"/>
</dbReference>
<keyword evidence="5 7" id="KW-0808">Transferase</keyword>
<evidence type="ECO:0000256" key="2">
    <source>
        <dbReference type="ARBA" id="ARBA00008676"/>
    </source>
</evidence>
<evidence type="ECO:0000256" key="3">
    <source>
        <dbReference type="ARBA" id="ARBA00011424"/>
    </source>
</evidence>
<dbReference type="SUPFAM" id="SSF51621">
    <property type="entry name" value="Phosphoenolpyruvate/pyruvate domain"/>
    <property type="match status" value="1"/>
</dbReference>
<dbReference type="GO" id="GO:0008168">
    <property type="term" value="F:methyltransferase activity"/>
    <property type="evidence" value="ECO:0007669"/>
    <property type="project" value="UniProtKB-KW"/>
</dbReference>
<feature type="binding site" evidence="7 10">
    <location>
        <position position="116"/>
    </location>
    <ligand>
        <name>Mg(2+)</name>
        <dbReference type="ChEBI" id="CHEBI:18420"/>
    </ligand>
</feature>
<dbReference type="PANTHER" id="PTHR20881">
    <property type="entry name" value="3-METHYL-2-OXOBUTANOATE HYDROXYMETHYLTRANSFERASE"/>
    <property type="match status" value="1"/>
</dbReference>
<dbReference type="InterPro" id="IPR015813">
    <property type="entry name" value="Pyrv/PenolPyrv_kinase-like_dom"/>
</dbReference>
<dbReference type="Gene3D" id="3.20.20.60">
    <property type="entry name" value="Phosphoenolpyruvate-binding domains"/>
    <property type="match status" value="1"/>
</dbReference>
<evidence type="ECO:0000256" key="5">
    <source>
        <dbReference type="ARBA" id="ARBA00022679"/>
    </source>
</evidence>
<dbReference type="GO" id="GO:0003864">
    <property type="term" value="F:3-methyl-2-oxobutanoate hydroxymethyltransferase activity"/>
    <property type="evidence" value="ECO:0007669"/>
    <property type="project" value="UniProtKB-UniRule"/>
</dbReference>
<dbReference type="Proteomes" id="UP000236655">
    <property type="component" value="Chromosome"/>
</dbReference>
<dbReference type="InterPro" id="IPR040442">
    <property type="entry name" value="Pyrv_kinase-like_dom_sf"/>
</dbReference>
<dbReference type="OrthoDB" id="9781789at2"/>
<dbReference type="GO" id="GO:0015940">
    <property type="term" value="P:pantothenate biosynthetic process"/>
    <property type="evidence" value="ECO:0007669"/>
    <property type="project" value="UniProtKB-UniRule"/>
</dbReference>
<keyword evidence="7" id="KW-0963">Cytoplasm</keyword>
<keyword evidence="11" id="KW-0489">Methyltransferase</keyword>
<dbReference type="GO" id="GO:0000287">
    <property type="term" value="F:magnesium ion binding"/>
    <property type="evidence" value="ECO:0007669"/>
    <property type="project" value="TreeGrafter"/>
</dbReference>
<organism evidence="11 12">
    <name type="scientific">Aquella oligotrophica</name>
    <dbReference type="NCBI Taxonomy" id="2067065"/>
    <lineage>
        <taxon>Bacteria</taxon>
        <taxon>Pseudomonadati</taxon>
        <taxon>Pseudomonadota</taxon>
        <taxon>Betaproteobacteria</taxon>
        <taxon>Neisseriales</taxon>
        <taxon>Neisseriaceae</taxon>
        <taxon>Aquella</taxon>
    </lineage>
</organism>
<dbReference type="HAMAP" id="MF_00156">
    <property type="entry name" value="PanB"/>
    <property type="match status" value="1"/>
</dbReference>
<comment type="pathway">
    <text evidence="1 7">Cofactor biosynthesis; (R)-pantothenate biosynthesis; (R)-pantoate from 3-methyl-2-oxobutanoate: step 1/2.</text>
</comment>